<sequence>MQPIVRAFAEPDQDAVTALSLRAWAPVFASLEGVLGESGLYSRMHPDWRADQRRAVEEACRAEGMRVWVAELDTAVAGFVAARLDHATAYRADNVVEVCEGGSSKPSMAIIAETQREVDDGKRYSWPIYLAALHGKARCPCYLIVLCPKRRVADWARESIAIGHPGFALTPLVIGPGTGPLVTTTAQAAQAPELAILATLANVTSHDREAMEIVHAALATLENAGHENANMYTDMVLAGLAGAARSILEELVTTGTAEYKFKSDFVLRNQAIGEARGEVRGEAKSVLKILAARGVPVSDEIRERVLSCEDESQLDAWLIKAGTVEVADDLFR</sequence>
<dbReference type="PANTHER" id="PTHR34613:SF1">
    <property type="entry name" value="SLL6017 PROTEIN"/>
    <property type="match status" value="1"/>
</dbReference>
<accession>A0ABW3EV50</accession>
<organism evidence="1 2">
    <name type="scientific">Actinomadura sediminis</name>
    <dbReference type="NCBI Taxonomy" id="1038904"/>
    <lineage>
        <taxon>Bacteria</taxon>
        <taxon>Bacillati</taxon>
        <taxon>Actinomycetota</taxon>
        <taxon>Actinomycetes</taxon>
        <taxon>Streptosporangiales</taxon>
        <taxon>Thermomonosporaceae</taxon>
        <taxon>Actinomadura</taxon>
    </lineage>
</organism>
<comment type="caution">
    <text evidence="1">The sequence shown here is derived from an EMBL/GenBank/DDBJ whole genome shotgun (WGS) entry which is preliminary data.</text>
</comment>
<dbReference type="RefSeq" id="WP_378302164.1">
    <property type="nucleotide sequence ID" value="NZ_JBHTJA010000054.1"/>
</dbReference>
<name>A0ABW3EV50_9ACTN</name>
<dbReference type="EMBL" id="JBHTJA010000054">
    <property type="protein sequence ID" value="MFD0903399.1"/>
    <property type="molecule type" value="Genomic_DNA"/>
</dbReference>
<evidence type="ECO:0000313" key="1">
    <source>
        <dbReference type="EMBL" id="MFD0903399.1"/>
    </source>
</evidence>
<evidence type="ECO:0000313" key="2">
    <source>
        <dbReference type="Proteomes" id="UP001596972"/>
    </source>
</evidence>
<keyword evidence="2" id="KW-1185">Reference proteome</keyword>
<gene>
    <name evidence="1" type="ORF">ACFQ11_23610</name>
</gene>
<reference evidence="2" key="1">
    <citation type="journal article" date="2019" name="Int. J. Syst. Evol. Microbiol.">
        <title>The Global Catalogue of Microorganisms (GCM) 10K type strain sequencing project: providing services to taxonomists for standard genome sequencing and annotation.</title>
        <authorList>
            <consortium name="The Broad Institute Genomics Platform"/>
            <consortium name="The Broad Institute Genome Sequencing Center for Infectious Disease"/>
            <person name="Wu L."/>
            <person name="Ma J."/>
        </authorList>
    </citation>
    <scope>NUCLEOTIDE SEQUENCE [LARGE SCALE GENOMIC DNA]</scope>
    <source>
        <strain evidence="2">JCM 31202</strain>
    </source>
</reference>
<proteinExistence type="predicted"/>
<protein>
    <submittedName>
        <fullName evidence="1">Uncharacterized protein</fullName>
    </submittedName>
</protein>
<dbReference type="Proteomes" id="UP001596972">
    <property type="component" value="Unassembled WGS sequence"/>
</dbReference>
<dbReference type="PANTHER" id="PTHR34613">
    <property type="entry name" value="SLL0800 PROTEIN"/>
    <property type="match status" value="1"/>
</dbReference>